<keyword evidence="2" id="KW-0808">Transferase</keyword>
<sequence>MNTLSNHNCPVCASADLEVFFEMLAVPVYCNLLWRSRQTAQNCSKGDIKLGFCPSCGFISNLAFDPTKLGYSQDYENSLHYSPRFQDYAQSLAAGLVKRHHLYNKDIIEIGCGKGDFLISLCELGNNRGVGFDPSYVPRSEHQGLQTQVKFVQDFYSQLYQEYQADLICCRHTLEHISNPADLLKPLRQAIGSRLNTIVFFEVPNALDTFRHLAVWDIIYEHCCYFAPSSLGQAFVNAGFQVSEIKEAFGGQFLCLEAKPVHGEIPNSYGKPDEIEVLTRDIASFTARFQEKLESWEHKLTTIAQTGKKAVAWGAGSKGVTFLNLLKCQDVIDYIVDLNPRKQGKYVAGTGQEIVPPEFLQDYQPDLVIVMNPIYEEEIRQLCTNLGLTPELICV</sequence>
<dbReference type="EMBL" id="CP017599">
    <property type="protein sequence ID" value="AOW98243.1"/>
    <property type="molecule type" value="Genomic_DNA"/>
</dbReference>
<dbReference type="RefSeq" id="WP_070390754.1">
    <property type="nucleotide sequence ID" value="NZ_CP017599.1"/>
</dbReference>
<proteinExistence type="predicted"/>
<evidence type="ECO:0000313" key="2">
    <source>
        <dbReference type="EMBL" id="AOW98243.1"/>
    </source>
</evidence>
<dbReference type="STRING" id="1458985.BJP34_01205"/>
<dbReference type="PANTHER" id="PTHR43861">
    <property type="entry name" value="TRANS-ACONITATE 2-METHYLTRANSFERASE-RELATED"/>
    <property type="match status" value="1"/>
</dbReference>
<evidence type="ECO:0000259" key="1">
    <source>
        <dbReference type="Pfam" id="PF08484"/>
    </source>
</evidence>
<evidence type="ECO:0000313" key="3">
    <source>
        <dbReference type="Proteomes" id="UP000177870"/>
    </source>
</evidence>
<dbReference type="InterPro" id="IPR029063">
    <property type="entry name" value="SAM-dependent_MTases_sf"/>
</dbReference>
<dbReference type="CDD" id="cd02440">
    <property type="entry name" value="AdoMet_MTases"/>
    <property type="match status" value="1"/>
</dbReference>
<dbReference type="Proteomes" id="UP000177870">
    <property type="component" value="Chromosome"/>
</dbReference>
<keyword evidence="2" id="KW-0489">Methyltransferase</keyword>
<feature type="domain" description="C-methyltransferase" evidence="1">
    <location>
        <begin position="283"/>
        <end position="381"/>
    </location>
</feature>
<dbReference type="SUPFAM" id="SSF53335">
    <property type="entry name" value="S-adenosyl-L-methionine-dependent methyltransferases"/>
    <property type="match status" value="1"/>
</dbReference>
<accession>A0A1D8TKV7</accession>
<dbReference type="Pfam" id="PF13489">
    <property type="entry name" value="Methyltransf_23"/>
    <property type="match status" value="1"/>
</dbReference>
<dbReference type="Pfam" id="PF08484">
    <property type="entry name" value="Methyltransf_14"/>
    <property type="match status" value="1"/>
</dbReference>
<dbReference type="KEGG" id="mpro:BJP34_01205"/>
<gene>
    <name evidence="2" type="ORF">BJP34_01205</name>
</gene>
<reference evidence="3" key="1">
    <citation type="submission" date="2016-10" db="EMBL/GenBank/DDBJ databases">
        <title>Comparative genomics uncovers the prolific and rare metabolic potential of the cyanobacterial genus Moorea.</title>
        <authorList>
            <person name="Leao T."/>
            <person name="Castelao G."/>
            <person name="Korobeynikov A."/>
            <person name="Monroe E.A."/>
            <person name="Podell S."/>
            <person name="Glukhov E."/>
            <person name="Allen E."/>
            <person name="Gerwick W.H."/>
            <person name="Gerwick L."/>
        </authorList>
    </citation>
    <scope>NUCLEOTIDE SEQUENCE [LARGE SCALE GENOMIC DNA]</scope>
    <source>
        <strain evidence="3">PAL-8-15-08-1</strain>
    </source>
</reference>
<dbReference type="Gene3D" id="3.40.50.150">
    <property type="entry name" value="Vaccinia Virus protein VP39"/>
    <property type="match status" value="1"/>
</dbReference>
<dbReference type="InterPro" id="IPR013691">
    <property type="entry name" value="MeTrfase_14"/>
</dbReference>
<organism evidence="2 3">
    <name type="scientific">Moorena producens PAL-8-15-08-1</name>
    <dbReference type="NCBI Taxonomy" id="1458985"/>
    <lineage>
        <taxon>Bacteria</taxon>
        <taxon>Bacillati</taxon>
        <taxon>Cyanobacteriota</taxon>
        <taxon>Cyanophyceae</taxon>
        <taxon>Coleofasciculales</taxon>
        <taxon>Coleofasciculaceae</taxon>
        <taxon>Moorena</taxon>
    </lineage>
</organism>
<dbReference type="AlphaFoldDB" id="A0A1D8TKV7"/>
<dbReference type="GO" id="GO:0032259">
    <property type="term" value="P:methylation"/>
    <property type="evidence" value="ECO:0007669"/>
    <property type="project" value="UniProtKB-KW"/>
</dbReference>
<dbReference type="GO" id="GO:0008168">
    <property type="term" value="F:methyltransferase activity"/>
    <property type="evidence" value="ECO:0007669"/>
    <property type="project" value="UniProtKB-KW"/>
</dbReference>
<dbReference type="OrthoDB" id="9787662at2"/>
<protein>
    <submittedName>
        <fullName evidence="2">Methyltransferase</fullName>
    </submittedName>
</protein>
<name>A0A1D8TKV7_9CYAN</name>
<dbReference type="Gene3D" id="3.40.50.720">
    <property type="entry name" value="NAD(P)-binding Rossmann-like Domain"/>
    <property type="match status" value="1"/>
</dbReference>